<dbReference type="InterPro" id="IPR024260">
    <property type="entry name" value="Vac7"/>
</dbReference>
<protein>
    <submittedName>
        <fullName evidence="3">Uncharacterized protein</fullName>
    </submittedName>
</protein>
<feature type="region of interest" description="Disordered" evidence="1">
    <location>
        <begin position="237"/>
        <end position="257"/>
    </location>
</feature>
<accession>A0A8H7RY86</accession>
<dbReference type="Pfam" id="PF12751">
    <property type="entry name" value="Vac7"/>
    <property type="match status" value="1"/>
</dbReference>
<feature type="region of interest" description="Disordered" evidence="1">
    <location>
        <begin position="277"/>
        <end position="306"/>
    </location>
</feature>
<keyword evidence="4" id="KW-1185">Reference proteome</keyword>
<feature type="compositionally biased region" description="Polar residues" evidence="1">
    <location>
        <begin position="64"/>
        <end position="73"/>
    </location>
</feature>
<keyword evidence="2" id="KW-0812">Transmembrane</keyword>
<dbReference type="OrthoDB" id="1204at2759"/>
<feature type="transmembrane region" description="Helical" evidence="2">
    <location>
        <begin position="370"/>
        <end position="391"/>
    </location>
</feature>
<dbReference type="GO" id="GO:1903778">
    <property type="term" value="P:protein localization to vacuolar membrane"/>
    <property type="evidence" value="ECO:0007669"/>
    <property type="project" value="TreeGrafter"/>
</dbReference>
<name>A0A8H7RY86_9FUNG</name>
<dbReference type="GO" id="GO:0000011">
    <property type="term" value="P:vacuole inheritance"/>
    <property type="evidence" value="ECO:0007669"/>
    <property type="project" value="TreeGrafter"/>
</dbReference>
<keyword evidence="2" id="KW-0472">Membrane</keyword>
<feature type="region of interest" description="Disordered" evidence="1">
    <location>
        <begin position="562"/>
        <end position="599"/>
    </location>
</feature>
<dbReference type="EMBL" id="JAEPRB010000196">
    <property type="protein sequence ID" value="KAG2219070.1"/>
    <property type="molecule type" value="Genomic_DNA"/>
</dbReference>
<dbReference type="GO" id="GO:0070772">
    <property type="term" value="C:PAS complex"/>
    <property type="evidence" value="ECO:0007669"/>
    <property type="project" value="TreeGrafter"/>
</dbReference>
<feature type="region of interest" description="Disordered" evidence="1">
    <location>
        <begin position="337"/>
        <end position="361"/>
    </location>
</feature>
<evidence type="ECO:0000256" key="1">
    <source>
        <dbReference type="SAM" id="MobiDB-lite"/>
    </source>
</evidence>
<sequence length="599" mass="67605">MDDKSKKDTPITISITGVSADDSVLLKKTTPPGPKLTRPAAPTGRPKLNTIHSSDASRFMTLERLQQSMSLKSHSNKKEQDPLYQHHSQQQQTPPQPPQQQNQERQLTIETAVFPEQQPIFSHNNNNYHHNNHSNNNNNNNNHNNNEKIKGHHQHNGTSGSQSDTKSIRSGSESTRGTNNKRHKRRPHKSTIKPTEIFAQNLSDAVLDANDSDEQEAFVYRDRNSLYPTLPASFQWSANHPDGKRHNTDGDSYYTKPRRPVLRSAVSELPPTAMLRTPAASSFRSSPPPPLPNKYNNNYNKDKNNTKRHHYHHQNYYSTKHKDHDWYPSDADEDAPLLPRYSPNSKRKRRQVYSNSKSNNNNYKNKRKTIALWSLFSACVAMTSMWFMLVFTTALPLSPVEVLELSNVLGSSKELFFDLNVRARNTNFWSIEISHASFSVFASSHLVPTVAEMAINNTSSGMMAAPVEFLGTIYQLDEPLVFQPARFFKPSTTVASSQIQIRNPGKTKGDSGGNERWSLLIHYPYELTIRGVLKYRMIPMIPWAQMHSARICQVSRVDPATGEISSIPESEKSICDDPSSPIETTVFSSTTTTTIASSS</sequence>
<dbReference type="Proteomes" id="UP000646827">
    <property type="component" value="Unassembled WGS sequence"/>
</dbReference>
<feature type="region of interest" description="Disordered" evidence="1">
    <location>
        <begin position="120"/>
        <end position="195"/>
    </location>
</feature>
<feature type="compositionally biased region" description="Basic residues" evidence="1">
    <location>
        <begin position="179"/>
        <end position="191"/>
    </location>
</feature>
<feature type="compositionally biased region" description="Polar residues" evidence="1">
    <location>
        <begin position="156"/>
        <end position="178"/>
    </location>
</feature>
<dbReference type="AlphaFoldDB" id="A0A8H7RY86"/>
<feature type="region of interest" description="Disordered" evidence="1">
    <location>
        <begin position="18"/>
        <end position="104"/>
    </location>
</feature>
<evidence type="ECO:0000313" key="3">
    <source>
        <dbReference type="EMBL" id="KAG2219070.1"/>
    </source>
</evidence>
<evidence type="ECO:0000313" key="4">
    <source>
        <dbReference type="Proteomes" id="UP000646827"/>
    </source>
</evidence>
<feature type="compositionally biased region" description="Low complexity" evidence="1">
    <location>
        <begin position="584"/>
        <end position="599"/>
    </location>
</feature>
<dbReference type="PANTHER" id="PTHR28258:SF1">
    <property type="entry name" value="VACUOLAR SEGREGATION PROTEIN 7"/>
    <property type="match status" value="1"/>
</dbReference>
<dbReference type="GO" id="GO:0000329">
    <property type="term" value="C:fungal-type vacuole membrane"/>
    <property type="evidence" value="ECO:0007669"/>
    <property type="project" value="TreeGrafter"/>
</dbReference>
<dbReference type="PANTHER" id="PTHR28258">
    <property type="entry name" value="VACUOLAR SEGREGATION PROTEIN 7"/>
    <property type="match status" value="1"/>
</dbReference>
<feature type="compositionally biased region" description="Low complexity" evidence="1">
    <location>
        <begin position="82"/>
        <end position="104"/>
    </location>
</feature>
<comment type="caution">
    <text evidence="3">The sequence shown here is derived from an EMBL/GenBank/DDBJ whole genome shotgun (WGS) entry which is preliminary data.</text>
</comment>
<reference evidence="3 4" key="1">
    <citation type="submission" date="2020-12" db="EMBL/GenBank/DDBJ databases">
        <title>Metabolic potential, ecology and presence of endohyphal bacteria is reflected in genomic diversity of Mucoromycotina.</title>
        <authorList>
            <person name="Muszewska A."/>
            <person name="Okrasinska A."/>
            <person name="Steczkiewicz K."/>
            <person name="Drgas O."/>
            <person name="Orlowska M."/>
            <person name="Perlinska-Lenart U."/>
            <person name="Aleksandrzak-Piekarczyk T."/>
            <person name="Szatraj K."/>
            <person name="Zielenkiewicz U."/>
            <person name="Pilsyk S."/>
            <person name="Malc E."/>
            <person name="Mieczkowski P."/>
            <person name="Kruszewska J.S."/>
            <person name="Biernat P."/>
            <person name="Pawlowska J."/>
        </authorList>
    </citation>
    <scope>NUCLEOTIDE SEQUENCE [LARGE SCALE GENOMIC DNA]</scope>
    <source>
        <strain evidence="3 4">CBS 142.35</strain>
    </source>
</reference>
<feature type="compositionally biased region" description="Low complexity" evidence="1">
    <location>
        <begin position="123"/>
        <end position="144"/>
    </location>
</feature>
<dbReference type="GO" id="GO:0010513">
    <property type="term" value="P:positive regulation of phosphatidylinositol biosynthetic process"/>
    <property type="evidence" value="ECO:0007669"/>
    <property type="project" value="TreeGrafter"/>
</dbReference>
<proteinExistence type="predicted"/>
<organism evidence="3 4">
    <name type="scientific">Circinella minor</name>
    <dbReference type="NCBI Taxonomy" id="1195481"/>
    <lineage>
        <taxon>Eukaryota</taxon>
        <taxon>Fungi</taxon>
        <taxon>Fungi incertae sedis</taxon>
        <taxon>Mucoromycota</taxon>
        <taxon>Mucoromycotina</taxon>
        <taxon>Mucoromycetes</taxon>
        <taxon>Mucorales</taxon>
        <taxon>Lichtheimiaceae</taxon>
        <taxon>Circinella</taxon>
    </lineage>
</organism>
<keyword evidence="2" id="KW-1133">Transmembrane helix</keyword>
<gene>
    <name evidence="3" type="ORF">INT45_000353</name>
</gene>
<evidence type="ECO:0000256" key="2">
    <source>
        <dbReference type="SAM" id="Phobius"/>
    </source>
</evidence>